<name>A0A8T0FIZ0_ARGBR</name>
<feature type="chain" id="PRO_5035866432" evidence="1">
    <location>
        <begin position="23"/>
        <end position="88"/>
    </location>
</feature>
<keyword evidence="1" id="KW-0732">Signal</keyword>
<proteinExistence type="predicted"/>
<gene>
    <name evidence="2" type="ORF">HNY73_006779</name>
</gene>
<dbReference type="Gene3D" id="2.10.80.10">
    <property type="entry name" value="Lipase, subunit A"/>
    <property type="match status" value="1"/>
</dbReference>
<keyword evidence="3" id="KW-1185">Reference proteome</keyword>
<organism evidence="2 3">
    <name type="scientific">Argiope bruennichi</name>
    <name type="common">Wasp spider</name>
    <name type="synonym">Aranea bruennichi</name>
    <dbReference type="NCBI Taxonomy" id="94029"/>
    <lineage>
        <taxon>Eukaryota</taxon>
        <taxon>Metazoa</taxon>
        <taxon>Ecdysozoa</taxon>
        <taxon>Arthropoda</taxon>
        <taxon>Chelicerata</taxon>
        <taxon>Arachnida</taxon>
        <taxon>Araneae</taxon>
        <taxon>Araneomorphae</taxon>
        <taxon>Entelegynae</taxon>
        <taxon>Araneoidea</taxon>
        <taxon>Araneidae</taxon>
        <taxon>Argiope</taxon>
    </lineage>
</organism>
<dbReference type="EMBL" id="JABXBU010000012">
    <property type="protein sequence ID" value="KAF8788773.1"/>
    <property type="molecule type" value="Genomic_DNA"/>
</dbReference>
<dbReference type="AlphaFoldDB" id="A0A8T0FIZ0"/>
<feature type="signal peptide" evidence="1">
    <location>
        <begin position="1"/>
        <end position="22"/>
    </location>
</feature>
<evidence type="ECO:0000313" key="3">
    <source>
        <dbReference type="Proteomes" id="UP000807504"/>
    </source>
</evidence>
<comment type="caution">
    <text evidence="2">The sequence shown here is derived from an EMBL/GenBank/DDBJ whole genome shotgun (WGS) entry which is preliminary data.</text>
</comment>
<evidence type="ECO:0000256" key="1">
    <source>
        <dbReference type="SAM" id="SignalP"/>
    </source>
</evidence>
<protein>
    <submittedName>
        <fullName evidence="2">Uncharacterized protein</fullName>
    </submittedName>
</protein>
<sequence>MKTFNIFLIFCLLITISSLVSACPPCKDRRGEKEYCVKSTGSSQKTCVRARGKGAKCSDTKLSDGSYDGLPPCEEGLKCSEEMGGRCA</sequence>
<dbReference type="Proteomes" id="UP000807504">
    <property type="component" value="Unassembled WGS sequence"/>
</dbReference>
<evidence type="ECO:0000313" key="2">
    <source>
        <dbReference type="EMBL" id="KAF8788773.1"/>
    </source>
</evidence>
<reference evidence="2" key="2">
    <citation type="submission" date="2020-06" db="EMBL/GenBank/DDBJ databases">
        <authorList>
            <person name="Sheffer M."/>
        </authorList>
    </citation>
    <scope>NUCLEOTIDE SEQUENCE</scope>
</reference>
<dbReference type="PROSITE" id="PS51257">
    <property type="entry name" value="PROKAR_LIPOPROTEIN"/>
    <property type="match status" value="1"/>
</dbReference>
<accession>A0A8T0FIZ0</accession>
<reference evidence="2" key="1">
    <citation type="journal article" date="2020" name="bioRxiv">
        <title>Chromosome-level reference genome of the European wasp spider Argiope bruennichi: a resource for studies on range expansion and evolutionary adaptation.</title>
        <authorList>
            <person name="Sheffer M.M."/>
            <person name="Hoppe A."/>
            <person name="Krehenwinkel H."/>
            <person name="Uhl G."/>
            <person name="Kuss A.W."/>
            <person name="Jensen L."/>
            <person name="Jensen C."/>
            <person name="Gillespie R.G."/>
            <person name="Hoff K.J."/>
            <person name="Prost S."/>
        </authorList>
    </citation>
    <scope>NUCLEOTIDE SEQUENCE</scope>
</reference>